<dbReference type="Proteomes" id="UP000198749">
    <property type="component" value="Unassembled WGS sequence"/>
</dbReference>
<name>A0A1H9FRX7_9GAMM</name>
<reference evidence="2" key="1">
    <citation type="submission" date="2016-10" db="EMBL/GenBank/DDBJ databases">
        <authorList>
            <person name="Varghese N."/>
            <person name="Submissions S."/>
        </authorList>
    </citation>
    <scope>NUCLEOTIDE SEQUENCE [LARGE SCALE GENOMIC DNA]</scope>
    <source>
        <strain evidence="2">DSM 18887</strain>
    </source>
</reference>
<dbReference type="EMBL" id="FOGB01000003">
    <property type="protein sequence ID" value="SEQ40243.1"/>
    <property type="molecule type" value="Genomic_DNA"/>
</dbReference>
<sequence length="201" mass="23165">MFQRTSLHSHKTLPSSINSDGAHRQLASSGYQLPLCWLMLFHESDLQQQKVYSHEGEQTCEYTTLICTKADALQRYQHAAERFKGLLRNRCDSYFDYWQQYLEYNAEEYLHLDATALWMTGEEQAYIDNLRLSLSGISWVGSDSCRWQRSRLESLPFLGRKFDPLEGALKHEGVRHLLIQSGVLDADGGIFIDKSVLQGKI</sequence>
<proteinExistence type="predicted"/>
<dbReference type="AlphaFoldDB" id="A0A1H9FRX7"/>
<dbReference type="RefSeq" id="WP_091355795.1">
    <property type="nucleotide sequence ID" value="NZ_AP025284.1"/>
</dbReference>
<keyword evidence="2" id="KW-1185">Reference proteome</keyword>
<dbReference type="OrthoDB" id="6990906at2"/>
<evidence type="ECO:0000313" key="1">
    <source>
        <dbReference type="EMBL" id="SEQ40243.1"/>
    </source>
</evidence>
<evidence type="ECO:0000313" key="2">
    <source>
        <dbReference type="Proteomes" id="UP000198749"/>
    </source>
</evidence>
<organism evidence="1 2">
    <name type="scientific">Amphritea atlantica</name>
    <dbReference type="NCBI Taxonomy" id="355243"/>
    <lineage>
        <taxon>Bacteria</taxon>
        <taxon>Pseudomonadati</taxon>
        <taxon>Pseudomonadota</taxon>
        <taxon>Gammaproteobacteria</taxon>
        <taxon>Oceanospirillales</taxon>
        <taxon>Oceanospirillaceae</taxon>
        <taxon>Amphritea</taxon>
    </lineage>
</organism>
<gene>
    <name evidence="1" type="ORF">SAMN03080615_01388</name>
</gene>
<protein>
    <submittedName>
        <fullName evidence="1">Uncharacterized protein</fullName>
    </submittedName>
</protein>
<dbReference type="STRING" id="355243.SAMN03080615_01388"/>
<accession>A0A1H9FRX7</accession>